<feature type="compositionally biased region" description="Acidic residues" evidence="1">
    <location>
        <begin position="131"/>
        <end position="141"/>
    </location>
</feature>
<feature type="signal peptide" evidence="2">
    <location>
        <begin position="1"/>
        <end position="19"/>
    </location>
</feature>
<name>A0A5C2S0U6_9APHY</name>
<evidence type="ECO:0000313" key="4">
    <source>
        <dbReference type="Proteomes" id="UP000313359"/>
    </source>
</evidence>
<evidence type="ECO:0008006" key="5">
    <source>
        <dbReference type="Google" id="ProtNLM"/>
    </source>
</evidence>
<dbReference type="AlphaFoldDB" id="A0A5C2S0U6"/>
<feature type="compositionally biased region" description="Low complexity" evidence="1">
    <location>
        <begin position="145"/>
        <end position="168"/>
    </location>
</feature>
<evidence type="ECO:0000313" key="3">
    <source>
        <dbReference type="EMBL" id="RPD56948.1"/>
    </source>
</evidence>
<feature type="chain" id="PRO_5022971142" description="Extracellular membrane protein CFEM domain-containing protein" evidence="2">
    <location>
        <begin position="20"/>
        <end position="328"/>
    </location>
</feature>
<reference evidence="3" key="1">
    <citation type="journal article" date="2018" name="Genome Biol. Evol.">
        <title>Genomics and development of Lentinus tigrinus, a white-rot wood-decaying mushroom with dimorphic fruiting bodies.</title>
        <authorList>
            <person name="Wu B."/>
            <person name="Xu Z."/>
            <person name="Knudson A."/>
            <person name="Carlson A."/>
            <person name="Chen N."/>
            <person name="Kovaka S."/>
            <person name="LaButti K."/>
            <person name="Lipzen A."/>
            <person name="Pennachio C."/>
            <person name="Riley R."/>
            <person name="Schakwitz W."/>
            <person name="Umezawa K."/>
            <person name="Ohm R.A."/>
            <person name="Grigoriev I.V."/>
            <person name="Nagy L.G."/>
            <person name="Gibbons J."/>
            <person name="Hibbett D."/>
        </authorList>
    </citation>
    <scope>NUCLEOTIDE SEQUENCE [LARGE SCALE GENOMIC DNA]</scope>
    <source>
        <strain evidence="3">ALCF2SS1-6</strain>
    </source>
</reference>
<sequence>MIAIYAALISLVLSPVARSAPTGSLDASIFLQNGKDAQALNAVFANMSSSDSCDDGEMACISNSLAHCVNATWQLEACSKSLSCFALPSVKEQGVDISCTTNTTALAIINASGATGGIAANSTDGSVELPMDCDDDNESDPVDNAAGSESSSVSVPISTSASTSASATHTHKSSHSTTDSAVASSVTASATDVSNSTRSVVTVTVTVAPTSTDSSETFTLDPSQASSLLSSLATQSGVSITTILPSSASVASTTSAASVTSSAVSSAEASSATVVSSKQVGVASSPSSSLPAISAGPIKTITLLGQVASTSSAKATATAAAAGDGYSY</sequence>
<dbReference type="EMBL" id="ML122284">
    <property type="protein sequence ID" value="RPD56948.1"/>
    <property type="molecule type" value="Genomic_DNA"/>
</dbReference>
<evidence type="ECO:0000256" key="2">
    <source>
        <dbReference type="SAM" id="SignalP"/>
    </source>
</evidence>
<dbReference type="Proteomes" id="UP000313359">
    <property type="component" value="Unassembled WGS sequence"/>
</dbReference>
<dbReference type="STRING" id="1328759.A0A5C2S0U6"/>
<organism evidence="3 4">
    <name type="scientific">Lentinus tigrinus ALCF2SS1-6</name>
    <dbReference type="NCBI Taxonomy" id="1328759"/>
    <lineage>
        <taxon>Eukaryota</taxon>
        <taxon>Fungi</taxon>
        <taxon>Dikarya</taxon>
        <taxon>Basidiomycota</taxon>
        <taxon>Agaricomycotina</taxon>
        <taxon>Agaricomycetes</taxon>
        <taxon>Polyporales</taxon>
        <taxon>Polyporaceae</taxon>
        <taxon>Lentinus</taxon>
    </lineage>
</organism>
<keyword evidence="4" id="KW-1185">Reference proteome</keyword>
<proteinExistence type="predicted"/>
<dbReference type="OrthoDB" id="2802667at2759"/>
<protein>
    <recommendedName>
        <fullName evidence="5">Extracellular membrane protein CFEM domain-containing protein</fullName>
    </recommendedName>
</protein>
<evidence type="ECO:0000256" key="1">
    <source>
        <dbReference type="SAM" id="MobiDB-lite"/>
    </source>
</evidence>
<keyword evidence="2" id="KW-0732">Signal</keyword>
<feature type="region of interest" description="Disordered" evidence="1">
    <location>
        <begin position="123"/>
        <end position="180"/>
    </location>
</feature>
<accession>A0A5C2S0U6</accession>
<gene>
    <name evidence="3" type="ORF">L227DRAFT_602737</name>
</gene>